<feature type="non-terminal residue" evidence="3">
    <location>
        <position position="326"/>
    </location>
</feature>
<protein>
    <recommendedName>
        <fullName evidence="2">Cyclic nucleotide-binding domain-containing protein</fullName>
    </recommendedName>
</protein>
<dbReference type="InterPro" id="IPR018490">
    <property type="entry name" value="cNMP-bd_dom_sf"/>
</dbReference>
<dbReference type="PROSITE" id="PS50042">
    <property type="entry name" value="CNMP_BINDING_3"/>
    <property type="match status" value="1"/>
</dbReference>
<dbReference type="Proteomes" id="UP001189429">
    <property type="component" value="Unassembled WGS sequence"/>
</dbReference>
<keyword evidence="4" id="KW-1185">Reference proteome</keyword>
<dbReference type="InterPro" id="IPR000595">
    <property type="entry name" value="cNMP-bd_dom"/>
</dbReference>
<dbReference type="Gene3D" id="2.60.120.10">
    <property type="entry name" value="Jelly Rolls"/>
    <property type="match status" value="2"/>
</dbReference>
<sequence length="326" mass="35985">MGSCGRTSASTSGSRASARGTSTRSRPRAPRSTWRAAAPRGRPWRPSGASTMPTRRPGQRDARLRPPRRWKTSSPTRSAGRPTARRRRRRGLSRYCKVLSGCSMRLQVAISRLLRPVEYSQGEGSREVCRAGDDRNRRLMIVASGVAEAVLVNPDGSEVFVGYFGQGSLLAGLSAVGLLSRYLMTVRVAVPKEGRPQNEAAVRAGAGSRNLAVYECPESELASLDFSLHDEMQVLRRRVIADTRRMVMPCLLETMQTGGFFMRYSHELVKRIATDMEFRIFKPGELIFKENNRASKMAILFSGEVDIMKNGAPVATIGTCGHFFGE</sequence>
<dbReference type="SUPFAM" id="SSF51206">
    <property type="entry name" value="cAMP-binding domain-like"/>
    <property type="match status" value="2"/>
</dbReference>
<reference evidence="3" key="1">
    <citation type="submission" date="2023-10" db="EMBL/GenBank/DDBJ databases">
        <authorList>
            <person name="Chen Y."/>
            <person name="Shah S."/>
            <person name="Dougan E. K."/>
            <person name="Thang M."/>
            <person name="Chan C."/>
        </authorList>
    </citation>
    <scope>NUCLEOTIDE SEQUENCE [LARGE SCALE GENOMIC DNA]</scope>
</reference>
<dbReference type="EMBL" id="CAUYUJ010015388">
    <property type="protein sequence ID" value="CAK0853315.1"/>
    <property type="molecule type" value="Genomic_DNA"/>
</dbReference>
<feature type="region of interest" description="Disordered" evidence="1">
    <location>
        <begin position="1"/>
        <end position="90"/>
    </location>
</feature>
<comment type="caution">
    <text evidence="3">The sequence shown here is derived from an EMBL/GenBank/DDBJ whole genome shotgun (WGS) entry which is preliminary data.</text>
</comment>
<evidence type="ECO:0000259" key="2">
    <source>
        <dbReference type="PROSITE" id="PS50042"/>
    </source>
</evidence>
<organism evidence="3 4">
    <name type="scientific">Prorocentrum cordatum</name>
    <dbReference type="NCBI Taxonomy" id="2364126"/>
    <lineage>
        <taxon>Eukaryota</taxon>
        <taxon>Sar</taxon>
        <taxon>Alveolata</taxon>
        <taxon>Dinophyceae</taxon>
        <taxon>Prorocentrales</taxon>
        <taxon>Prorocentraceae</taxon>
        <taxon>Prorocentrum</taxon>
    </lineage>
</organism>
<proteinExistence type="predicted"/>
<gene>
    <name evidence="3" type="ORF">PCOR1329_LOCUS44832</name>
</gene>
<dbReference type="CDD" id="cd00038">
    <property type="entry name" value="CAP_ED"/>
    <property type="match status" value="2"/>
</dbReference>
<name>A0ABN9U391_9DINO</name>
<dbReference type="InterPro" id="IPR014710">
    <property type="entry name" value="RmlC-like_jellyroll"/>
</dbReference>
<feature type="domain" description="Cyclic nucleotide-binding" evidence="2">
    <location>
        <begin position="260"/>
        <end position="326"/>
    </location>
</feature>
<evidence type="ECO:0000313" key="4">
    <source>
        <dbReference type="Proteomes" id="UP001189429"/>
    </source>
</evidence>
<feature type="compositionally biased region" description="Low complexity" evidence="1">
    <location>
        <begin position="1"/>
        <end position="50"/>
    </location>
</feature>
<accession>A0ABN9U391</accession>
<evidence type="ECO:0000313" key="3">
    <source>
        <dbReference type="EMBL" id="CAK0853315.1"/>
    </source>
</evidence>
<evidence type="ECO:0000256" key="1">
    <source>
        <dbReference type="SAM" id="MobiDB-lite"/>
    </source>
</evidence>